<name>A0ABP3UP13_9CLOT</name>
<dbReference type="InterPro" id="IPR000182">
    <property type="entry name" value="GNAT_dom"/>
</dbReference>
<proteinExistence type="predicted"/>
<dbReference type="EMBL" id="BAAACG010000008">
    <property type="protein sequence ID" value="GAA0737398.1"/>
    <property type="molecule type" value="Genomic_DNA"/>
</dbReference>
<dbReference type="InterPro" id="IPR016181">
    <property type="entry name" value="Acyl_CoA_acyltransferase"/>
</dbReference>
<protein>
    <submittedName>
        <fullName evidence="2">GNAT family N-acetyltransferase</fullName>
    </submittedName>
</protein>
<dbReference type="PROSITE" id="PS51186">
    <property type="entry name" value="GNAT"/>
    <property type="match status" value="1"/>
</dbReference>
<evidence type="ECO:0000259" key="1">
    <source>
        <dbReference type="PROSITE" id="PS51186"/>
    </source>
</evidence>
<gene>
    <name evidence="2" type="ORF">GCM10008906_13500</name>
</gene>
<dbReference type="RefSeq" id="WP_343760165.1">
    <property type="nucleotide sequence ID" value="NZ_BAAACG010000008.1"/>
</dbReference>
<evidence type="ECO:0000313" key="3">
    <source>
        <dbReference type="Proteomes" id="UP001501510"/>
    </source>
</evidence>
<accession>A0ABP3UP13</accession>
<comment type="caution">
    <text evidence="2">The sequence shown here is derived from an EMBL/GenBank/DDBJ whole genome shotgun (WGS) entry which is preliminary data.</text>
</comment>
<feature type="domain" description="N-acetyltransferase" evidence="1">
    <location>
        <begin position="1"/>
        <end position="154"/>
    </location>
</feature>
<organism evidence="2 3">
    <name type="scientific">Clostridium oceanicum</name>
    <dbReference type="NCBI Taxonomy" id="1543"/>
    <lineage>
        <taxon>Bacteria</taxon>
        <taxon>Bacillati</taxon>
        <taxon>Bacillota</taxon>
        <taxon>Clostridia</taxon>
        <taxon>Eubacteriales</taxon>
        <taxon>Clostridiaceae</taxon>
        <taxon>Clostridium</taxon>
    </lineage>
</organism>
<dbReference type="PANTHER" id="PTHR43451:SF1">
    <property type="entry name" value="ACETYLTRANSFERASE"/>
    <property type="match status" value="1"/>
</dbReference>
<dbReference type="Gene3D" id="3.40.630.30">
    <property type="match status" value="1"/>
</dbReference>
<dbReference type="SUPFAM" id="SSF55729">
    <property type="entry name" value="Acyl-CoA N-acyltransferases (Nat)"/>
    <property type="match status" value="1"/>
</dbReference>
<evidence type="ECO:0000313" key="2">
    <source>
        <dbReference type="EMBL" id="GAA0737398.1"/>
    </source>
</evidence>
<dbReference type="InterPro" id="IPR052564">
    <property type="entry name" value="N-acetyltrans/Recomb-assoc"/>
</dbReference>
<keyword evidence="3" id="KW-1185">Reference proteome</keyword>
<sequence length="156" mass="18642">MVIEEFKEVYLIEILDLFYKTVHTINSKDYNKNQLDAWAIENPDKKIWLNSLEKNVSYVARENNKIVGFGDLNNEKYIDRLYVHEKYQRKRVASKILSVLEKEAKNLGYKEVYTEASITAKPFFLAKKYYVLKKQHKHHNGQVFINYIMKKDINNM</sequence>
<reference evidence="3" key="1">
    <citation type="journal article" date="2019" name="Int. J. Syst. Evol. Microbiol.">
        <title>The Global Catalogue of Microorganisms (GCM) 10K type strain sequencing project: providing services to taxonomists for standard genome sequencing and annotation.</title>
        <authorList>
            <consortium name="The Broad Institute Genomics Platform"/>
            <consortium name="The Broad Institute Genome Sequencing Center for Infectious Disease"/>
            <person name="Wu L."/>
            <person name="Ma J."/>
        </authorList>
    </citation>
    <scope>NUCLEOTIDE SEQUENCE [LARGE SCALE GENOMIC DNA]</scope>
    <source>
        <strain evidence="3">JCM 1407</strain>
    </source>
</reference>
<dbReference type="CDD" id="cd04301">
    <property type="entry name" value="NAT_SF"/>
    <property type="match status" value="1"/>
</dbReference>
<dbReference type="PANTHER" id="PTHR43451">
    <property type="entry name" value="ACETYLTRANSFERASE (GNAT) FAMILY PROTEIN"/>
    <property type="match status" value="1"/>
</dbReference>
<dbReference type="Pfam" id="PF13673">
    <property type="entry name" value="Acetyltransf_10"/>
    <property type="match status" value="1"/>
</dbReference>
<dbReference type="Proteomes" id="UP001501510">
    <property type="component" value="Unassembled WGS sequence"/>
</dbReference>